<dbReference type="FunFam" id="3.40.50.300:FF:000006">
    <property type="entry name" value="DNA-binding transcriptional regulator NtrC"/>
    <property type="match status" value="1"/>
</dbReference>
<name>A0A2W5TKI5_9BACT</name>
<dbReference type="PANTHER" id="PTHR32071:SF81">
    <property type="entry name" value="PROPIONATE CATABOLISM OPERON REGULATORY PROTEIN"/>
    <property type="match status" value="1"/>
</dbReference>
<keyword evidence="2" id="KW-0067">ATP-binding</keyword>
<proteinExistence type="predicted"/>
<dbReference type="Gene3D" id="3.40.50.300">
    <property type="entry name" value="P-loop containing nucleotide triphosphate hydrolases"/>
    <property type="match status" value="1"/>
</dbReference>
<dbReference type="Proteomes" id="UP000249061">
    <property type="component" value="Unassembled WGS sequence"/>
</dbReference>
<dbReference type="SMART" id="SM00382">
    <property type="entry name" value="AAA"/>
    <property type="match status" value="1"/>
</dbReference>
<dbReference type="Gene3D" id="2.60.200.20">
    <property type="match status" value="1"/>
</dbReference>
<dbReference type="InterPro" id="IPR058031">
    <property type="entry name" value="AAA_lid_NorR"/>
</dbReference>
<dbReference type="SUPFAM" id="SSF49879">
    <property type="entry name" value="SMAD/FHA domain"/>
    <property type="match status" value="1"/>
</dbReference>
<dbReference type="Pfam" id="PF25601">
    <property type="entry name" value="AAA_lid_14"/>
    <property type="match status" value="1"/>
</dbReference>
<dbReference type="InterPro" id="IPR002078">
    <property type="entry name" value="Sigma_54_int"/>
</dbReference>
<evidence type="ECO:0000256" key="1">
    <source>
        <dbReference type="ARBA" id="ARBA00022741"/>
    </source>
</evidence>
<dbReference type="SUPFAM" id="SSF52540">
    <property type="entry name" value="P-loop containing nucleoside triphosphate hydrolases"/>
    <property type="match status" value="1"/>
</dbReference>
<evidence type="ECO:0000313" key="8">
    <source>
        <dbReference type="Proteomes" id="UP000249061"/>
    </source>
</evidence>
<dbReference type="GO" id="GO:0006355">
    <property type="term" value="P:regulation of DNA-templated transcription"/>
    <property type="evidence" value="ECO:0007669"/>
    <property type="project" value="InterPro"/>
</dbReference>
<keyword evidence="1" id="KW-0547">Nucleotide-binding</keyword>
<dbReference type="InterPro" id="IPR027417">
    <property type="entry name" value="P-loop_NTPase"/>
</dbReference>
<evidence type="ECO:0000259" key="6">
    <source>
        <dbReference type="PROSITE" id="PS50045"/>
    </source>
</evidence>
<dbReference type="InterPro" id="IPR009057">
    <property type="entry name" value="Homeodomain-like_sf"/>
</dbReference>
<gene>
    <name evidence="7" type="ORF">DI536_07290</name>
</gene>
<evidence type="ECO:0000256" key="3">
    <source>
        <dbReference type="ARBA" id="ARBA00023015"/>
    </source>
</evidence>
<dbReference type="Gene3D" id="3.30.450.40">
    <property type="match status" value="1"/>
</dbReference>
<dbReference type="Pfam" id="PF00158">
    <property type="entry name" value="Sigma54_activat"/>
    <property type="match status" value="1"/>
</dbReference>
<dbReference type="Pfam" id="PF01590">
    <property type="entry name" value="GAF"/>
    <property type="match status" value="1"/>
</dbReference>
<keyword evidence="3" id="KW-0805">Transcription regulation</keyword>
<dbReference type="SMART" id="SM00065">
    <property type="entry name" value="GAF"/>
    <property type="match status" value="1"/>
</dbReference>
<dbReference type="InterPro" id="IPR002197">
    <property type="entry name" value="HTH_Fis"/>
</dbReference>
<dbReference type="CDD" id="cd00060">
    <property type="entry name" value="FHA"/>
    <property type="match status" value="1"/>
</dbReference>
<dbReference type="PROSITE" id="PS00688">
    <property type="entry name" value="SIGMA54_INTERACT_3"/>
    <property type="match status" value="1"/>
</dbReference>
<evidence type="ECO:0000256" key="4">
    <source>
        <dbReference type="ARBA" id="ARBA00023125"/>
    </source>
</evidence>
<dbReference type="InterPro" id="IPR003593">
    <property type="entry name" value="AAA+_ATPase"/>
</dbReference>
<dbReference type="InterPro" id="IPR008984">
    <property type="entry name" value="SMAD_FHA_dom_sf"/>
</dbReference>
<keyword evidence="4" id="KW-0238">DNA-binding</keyword>
<dbReference type="InterPro" id="IPR029016">
    <property type="entry name" value="GAF-like_dom_sf"/>
</dbReference>
<dbReference type="GO" id="GO:0043565">
    <property type="term" value="F:sequence-specific DNA binding"/>
    <property type="evidence" value="ECO:0007669"/>
    <property type="project" value="InterPro"/>
</dbReference>
<accession>A0A2W5TKI5</accession>
<dbReference type="Pfam" id="PF02954">
    <property type="entry name" value="HTH_8"/>
    <property type="match status" value="1"/>
</dbReference>
<sequence length="625" mass="69633">MPSLTIKTPDGKSRSVTLLKRITSLGKSADNDIVLDDGRVPETAFAIMFDGISYKVGGEVKFHVNGRSTDEHELKPNDVVKVGDTELVFSMGDAPLAQPALSTRFARNDSKDPDASTQEQPGIPGRELAALRRLTHFSERLLANTDLDRLLEGLMDECIDVARADKGFLILMESNQLRVKVARNVQRETIEDALERVSDSIVNKVVQQQKALIIADALDDPEFNASESVVNLKLLSVMCAPLMHKGELFGLIYLGNDRLVNRFDQKALDTLTIFSAQASLLIQNALLVNELKLENTTLKTRLEEQTYGDIVGACQGMKDVYKRIDKIAPTDISVLVIGETGTGKELIAKEMHRHSPRVKGPFISINCGAIPENLLESELFGHVKGAFTGAVATKLGKFQAAIGGTLFLDEIGEMPLQLQVKLLRALQEKVVYKVGDNRPEPVDIRIVAATNKNLDEEVRKGAFREDLYFRINVVTLKLPPLRDRGDDIQVLARFFLNRYSKEFDSKARGFTPSGIVAMKKYNWPGNIRELENRIKKAVVLADKPLLGPEDLDLRPENLPPILALAQAKEEFQKRYINEVLERNNGNRTKTAKDLGVDPRTIFRHLEKLEGERAEGMSPETEYEEA</sequence>
<dbReference type="GO" id="GO:0005524">
    <property type="term" value="F:ATP binding"/>
    <property type="evidence" value="ECO:0007669"/>
    <property type="project" value="UniProtKB-KW"/>
</dbReference>
<evidence type="ECO:0000256" key="5">
    <source>
        <dbReference type="ARBA" id="ARBA00023163"/>
    </source>
</evidence>
<evidence type="ECO:0000313" key="7">
    <source>
        <dbReference type="EMBL" id="PZR16090.1"/>
    </source>
</evidence>
<dbReference type="EMBL" id="QFQP01000004">
    <property type="protein sequence ID" value="PZR16090.1"/>
    <property type="molecule type" value="Genomic_DNA"/>
</dbReference>
<dbReference type="PROSITE" id="PS00675">
    <property type="entry name" value="SIGMA54_INTERACT_1"/>
    <property type="match status" value="1"/>
</dbReference>
<dbReference type="PROSITE" id="PS50045">
    <property type="entry name" value="SIGMA54_INTERACT_4"/>
    <property type="match status" value="1"/>
</dbReference>
<evidence type="ECO:0000256" key="2">
    <source>
        <dbReference type="ARBA" id="ARBA00022840"/>
    </source>
</evidence>
<protein>
    <submittedName>
        <fullName evidence="7">Fis family transcriptional regulator</fullName>
    </submittedName>
</protein>
<comment type="caution">
    <text evidence="7">The sequence shown here is derived from an EMBL/GenBank/DDBJ whole genome shotgun (WGS) entry which is preliminary data.</text>
</comment>
<dbReference type="AlphaFoldDB" id="A0A2W5TKI5"/>
<dbReference type="Gene3D" id="1.10.10.60">
    <property type="entry name" value="Homeodomain-like"/>
    <property type="match status" value="1"/>
</dbReference>
<feature type="domain" description="Sigma-54 factor interaction" evidence="6">
    <location>
        <begin position="310"/>
        <end position="539"/>
    </location>
</feature>
<reference evidence="7 8" key="1">
    <citation type="submission" date="2017-08" db="EMBL/GenBank/DDBJ databases">
        <title>Infants hospitalized years apart are colonized by the same room-sourced microbial strains.</title>
        <authorList>
            <person name="Brooks B."/>
            <person name="Olm M.R."/>
            <person name="Firek B.A."/>
            <person name="Baker R."/>
            <person name="Thomas B.C."/>
            <person name="Morowitz M.J."/>
            <person name="Banfield J.F."/>
        </authorList>
    </citation>
    <scope>NUCLEOTIDE SEQUENCE [LARGE SCALE GENOMIC DNA]</scope>
    <source>
        <strain evidence="7">S2_003_000_R2_14</strain>
    </source>
</reference>
<dbReference type="InterPro" id="IPR025944">
    <property type="entry name" value="Sigma_54_int_dom_CS"/>
</dbReference>
<dbReference type="CDD" id="cd00009">
    <property type="entry name" value="AAA"/>
    <property type="match status" value="1"/>
</dbReference>
<dbReference type="InterPro" id="IPR025662">
    <property type="entry name" value="Sigma_54_int_dom_ATP-bd_1"/>
</dbReference>
<dbReference type="Gene3D" id="1.10.8.60">
    <property type="match status" value="1"/>
</dbReference>
<dbReference type="SUPFAM" id="SSF55781">
    <property type="entry name" value="GAF domain-like"/>
    <property type="match status" value="1"/>
</dbReference>
<keyword evidence="5" id="KW-0804">Transcription</keyword>
<dbReference type="SUPFAM" id="SSF46689">
    <property type="entry name" value="Homeodomain-like"/>
    <property type="match status" value="1"/>
</dbReference>
<organism evidence="7 8">
    <name type="scientific">Archangium gephyra</name>
    <dbReference type="NCBI Taxonomy" id="48"/>
    <lineage>
        <taxon>Bacteria</taxon>
        <taxon>Pseudomonadati</taxon>
        <taxon>Myxococcota</taxon>
        <taxon>Myxococcia</taxon>
        <taxon>Myxococcales</taxon>
        <taxon>Cystobacterineae</taxon>
        <taxon>Archangiaceae</taxon>
        <taxon>Archangium</taxon>
    </lineage>
</organism>
<dbReference type="PRINTS" id="PR01590">
    <property type="entry name" value="HTHFIS"/>
</dbReference>
<dbReference type="PANTHER" id="PTHR32071">
    <property type="entry name" value="TRANSCRIPTIONAL REGULATORY PROTEIN"/>
    <property type="match status" value="1"/>
</dbReference>
<dbReference type="InterPro" id="IPR003018">
    <property type="entry name" value="GAF"/>
</dbReference>